<comment type="caution">
    <text evidence="2">The sequence shown here is derived from an EMBL/GenBank/DDBJ whole genome shotgun (WGS) entry which is preliminary data.</text>
</comment>
<proteinExistence type="predicted"/>
<dbReference type="AlphaFoldDB" id="A0AAE1MVD7"/>
<gene>
    <name evidence="2" type="ORF">QN277_015273</name>
</gene>
<protein>
    <submittedName>
        <fullName evidence="2">Uncharacterized protein</fullName>
    </submittedName>
</protein>
<feature type="region of interest" description="Disordered" evidence="1">
    <location>
        <begin position="227"/>
        <end position="252"/>
    </location>
</feature>
<evidence type="ECO:0000313" key="2">
    <source>
        <dbReference type="EMBL" id="KAK4277253.1"/>
    </source>
</evidence>
<reference evidence="2" key="1">
    <citation type="submission" date="2023-10" db="EMBL/GenBank/DDBJ databases">
        <title>Chromosome-level genome of the transformable northern wattle, Acacia crassicarpa.</title>
        <authorList>
            <person name="Massaro I."/>
            <person name="Sinha N.R."/>
            <person name="Poethig S."/>
            <person name="Leichty A.R."/>
        </authorList>
    </citation>
    <scope>NUCLEOTIDE SEQUENCE</scope>
    <source>
        <strain evidence="2">Acra3RX</strain>
        <tissue evidence="2">Leaf</tissue>
    </source>
</reference>
<dbReference type="PANTHER" id="PTHR34807:SF6">
    <property type="entry name" value="MYB-CC TYPE TRANSCRIPTION FACTOR LHEQLE-CONTAINING DOMAIN-CONTAINING PROTEIN"/>
    <property type="match status" value="1"/>
</dbReference>
<dbReference type="PANTHER" id="PTHR34807">
    <property type="entry name" value="OS08G0270800 PROTEIN"/>
    <property type="match status" value="1"/>
</dbReference>
<evidence type="ECO:0000313" key="3">
    <source>
        <dbReference type="Proteomes" id="UP001293593"/>
    </source>
</evidence>
<feature type="compositionally biased region" description="Basic and acidic residues" evidence="1">
    <location>
        <begin position="243"/>
        <end position="252"/>
    </location>
</feature>
<keyword evidence="3" id="KW-1185">Reference proteome</keyword>
<organism evidence="2 3">
    <name type="scientific">Acacia crassicarpa</name>
    <name type="common">northern wattle</name>
    <dbReference type="NCBI Taxonomy" id="499986"/>
    <lineage>
        <taxon>Eukaryota</taxon>
        <taxon>Viridiplantae</taxon>
        <taxon>Streptophyta</taxon>
        <taxon>Embryophyta</taxon>
        <taxon>Tracheophyta</taxon>
        <taxon>Spermatophyta</taxon>
        <taxon>Magnoliopsida</taxon>
        <taxon>eudicotyledons</taxon>
        <taxon>Gunneridae</taxon>
        <taxon>Pentapetalae</taxon>
        <taxon>rosids</taxon>
        <taxon>fabids</taxon>
        <taxon>Fabales</taxon>
        <taxon>Fabaceae</taxon>
        <taxon>Caesalpinioideae</taxon>
        <taxon>mimosoid clade</taxon>
        <taxon>Acacieae</taxon>
        <taxon>Acacia</taxon>
    </lineage>
</organism>
<dbReference type="EMBL" id="JAWXYG010000003">
    <property type="protein sequence ID" value="KAK4277253.1"/>
    <property type="molecule type" value="Genomic_DNA"/>
</dbReference>
<accession>A0AAE1MVD7</accession>
<dbReference type="Proteomes" id="UP001293593">
    <property type="component" value="Unassembled WGS sequence"/>
</dbReference>
<evidence type="ECO:0000256" key="1">
    <source>
        <dbReference type="SAM" id="MobiDB-lite"/>
    </source>
</evidence>
<sequence>MTQKNKEKINLKQRDDSMKAKLSLRMSSSIILQPNLPFTNHNPLLPLIVIPSTFSWSLFPHYAYIESFCHNCLYTFGKKRGFIPTTPIGNFALRPYCAPSVENLKLKVEMKRGSVNSHQFYGSFDDRKVKHKYHCLSEDFLELQKEFVSKKKKLQTQEQKRDMLVEEVRFLRQRYNYLTKSQFSKVESELFVNQNVPIRRDLNHVINKEGTGREVLTWMKPCMKKKLNNGLPNDNESRKRKISWQDKVDLGD</sequence>
<name>A0AAE1MVD7_9FABA</name>